<proteinExistence type="inferred from homology"/>
<evidence type="ECO:0000256" key="3">
    <source>
        <dbReference type="RuleBase" id="RU000363"/>
    </source>
</evidence>
<dbReference type="SUPFAM" id="SSF51735">
    <property type="entry name" value="NAD(P)-binding Rossmann-fold domains"/>
    <property type="match status" value="1"/>
</dbReference>
<dbReference type="Pfam" id="PF00106">
    <property type="entry name" value="adh_short"/>
    <property type="match status" value="1"/>
</dbReference>
<comment type="caution">
    <text evidence="4">The sequence shown here is derived from an EMBL/GenBank/DDBJ whole genome shotgun (WGS) entry which is preliminary data.</text>
</comment>
<accession>A0A2G8RZX4</accession>
<reference evidence="4 5" key="1">
    <citation type="journal article" date="2015" name="Sci. Rep.">
        <title>Chromosome-level genome map provides insights into diverse defense mechanisms in the medicinal fungus Ganoderma sinense.</title>
        <authorList>
            <person name="Zhu Y."/>
            <person name="Xu J."/>
            <person name="Sun C."/>
            <person name="Zhou S."/>
            <person name="Xu H."/>
            <person name="Nelson D.R."/>
            <person name="Qian J."/>
            <person name="Song J."/>
            <person name="Luo H."/>
            <person name="Xiang L."/>
            <person name="Li Y."/>
            <person name="Xu Z."/>
            <person name="Ji A."/>
            <person name="Wang L."/>
            <person name="Lu S."/>
            <person name="Hayward A."/>
            <person name="Sun W."/>
            <person name="Li X."/>
            <person name="Schwartz D.C."/>
            <person name="Wang Y."/>
            <person name="Chen S."/>
        </authorList>
    </citation>
    <scope>NUCLEOTIDE SEQUENCE [LARGE SCALE GENOMIC DNA]</scope>
    <source>
        <strain evidence="4 5">ZZ0214-1</strain>
    </source>
</reference>
<dbReference type="OrthoDB" id="1274115at2759"/>
<evidence type="ECO:0000313" key="4">
    <source>
        <dbReference type="EMBL" id="PIL27070.1"/>
    </source>
</evidence>
<evidence type="ECO:0000256" key="1">
    <source>
        <dbReference type="ARBA" id="ARBA00006484"/>
    </source>
</evidence>
<dbReference type="Gene3D" id="3.40.50.720">
    <property type="entry name" value="NAD(P)-binding Rossmann-like Domain"/>
    <property type="match status" value="1"/>
</dbReference>
<evidence type="ECO:0000256" key="2">
    <source>
        <dbReference type="ARBA" id="ARBA00023002"/>
    </source>
</evidence>
<dbReference type="Proteomes" id="UP000230002">
    <property type="component" value="Unassembled WGS sequence"/>
</dbReference>
<evidence type="ECO:0000313" key="5">
    <source>
        <dbReference type="Proteomes" id="UP000230002"/>
    </source>
</evidence>
<dbReference type="PRINTS" id="PR00080">
    <property type="entry name" value="SDRFAMILY"/>
</dbReference>
<comment type="similarity">
    <text evidence="1 3">Belongs to the short-chain dehydrogenases/reductases (SDR) family.</text>
</comment>
<dbReference type="EMBL" id="AYKW01000034">
    <property type="protein sequence ID" value="PIL27070.1"/>
    <property type="molecule type" value="Genomic_DNA"/>
</dbReference>
<dbReference type="STRING" id="1077348.A0A2G8RZX4"/>
<dbReference type="InterPro" id="IPR051911">
    <property type="entry name" value="SDR_oxidoreductase"/>
</dbReference>
<dbReference type="InterPro" id="IPR002347">
    <property type="entry name" value="SDR_fam"/>
</dbReference>
<name>A0A2G8RZX4_9APHY</name>
<organism evidence="4 5">
    <name type="scientific">Ganoderma sinense ZZ0214-1</name>
    <dbReference type="NCBI Taxonomy" id="1077348"/>
    <lineage>
        <taxon>Eukaryota</taxon>
        <taxon>Fungi</taxon>
        <taxon>Dikarya</taxon>
        <taxon>Basidiomycota</taxon>
        <taxon>Agaricomycotina</taxon>
        <taxon>Agaricomycetes</taxon>
        <taxon>Polyporales</taxon>
        <taxon>Polyporaceae</taxon>
        <taxon>Ganoderma</taxon>
    </lineage>
</organism>
<keyword evidence="5" id="KW-1185">Reference proteome</keyword>
<sequence length="293" mass="31905">MQLVWLVTGASRGFGLELVKRILARGDRVIATARDISRLDPLLAQPDIDKTRIFVLELDVTWPSNVLQETAKKAIDHWGRVDVVVNNAAYAVSGPSEELGADMFMEFMKTNFAGPINVNNAFLPHMRARRSGTLVVFGGFAVYKSEFMGIGAYSTTKAAVHAYGETLSAELAQFNVRVLVVSPGTFDTSPRMTVHAPAHPIADYDAAREELRKRLAMRPHIPNMGDPARGMDTLVDVVRGEGRAAEKGEGGKMPLWLFLGDDSIAAAKGRAEALRDVAEEWKEVGAGLGRDDA</sequence>
<gene>
    <name evidence="4" type="ORF">GSI_10209</name>
</gene>
<keyword evidence="2" id="KW-0560">Oxidoreductase</keyword>
<dbReference type="AlphaFoldDB" id="A0A2G8RZX4"/>
<protein>
    <submittedName>
        <fullName evidence="4">Uncharacterized protein</fullName>
    </submittedName>
</protein>
<dbReference type="PRINTS" id="PR00081">
    <property type="entry name" value="GDHRDH"/>
</dbReference>
<dbReference type="PANTHER" id="PTHR43976">
    <property type="entry name" value="SHORT CHAIN DEHYDROGENASE"/>
    <property type="match status" value="1"/>
</dbReference>
<dbReference type="InterPro" id="IPR036291">
    <property type="entry name" value="NAD(P)-bd_dom_sf"/>
</dbReference>
<dbReference type="PANTHER" id="PTHR43976:SF16">
    <property type="entry name" value="SHORT-CHAIN DEHYDROGENASE_REDUCTASE FAMILY PROTEIN"/>
    <property type="match status" value="1"/>
</dbReference>
<dbReference type="GO" id="GO:0016491">
    <property type="term" value="F:oxidoreductase activity"/>
    <property type="evidence" value="ECO:0007669"/>
    <property type="project" value="UniProtKB-KW"/>
</dbReference>